<dbReference type="Proteomes" id="UP000054248">
    <property type="component" value="Unassembled WGS sequence"/>
</dbReference>
<reference evidence="1 2" key="1">
    <citation type="submission" date="2014-04" db="EMBL/GenBank/DDBJ databases">
        <authorList>
            <consortium name="DOE Joint Genome Institute"/>
            <person name="Kuo A."/>
            <person name="Girlanda M."/>
            <person name="Perotto S."/>
            <person name="Kohler A."/>
            <person name="Nagy L.G."/>
            <person name="Floudas D."/>
            <person name="Copeland A."/>
            <person name="Barry K.W."/>
            <person name="Cichocki N."/>
            <person name="Veneault-Fourrey C."/>
            <person name="LaButti K."/>
            <person name="Lindquist E.A."/>
            <person name="Lipzen A."/>
            <person name="Lundell T."/>
            <person name="Morin E."/>
            <person name="Murat C."/>
            <person name="Sun H."/>
            <person name="Tunlid A."/>
            <person name="Henrissat B."/>
            <person name="Grigoriev I.V."/>
            <person name="Hibbett D.S."/>
            <person name="Martin F."/>
            <person name="Nordberg H.P."/>
            <person name="Cantor M.N."/>
            <person name="Hua S.X."/>
        </authorList>
    </citation>
    <scope>NUCLEOTIDE SEQUENCE [LARGE SCALE GENOMIC DNA]</scope>
    <source>
        <strain evidence="1 2">MUT 4182</strain>
    </source>
</reference>
<organism evidence="1 2">
    <name type="scientific">Tulasnella calospora MUT 4182</name>
    <dbReference type="NCBI Taxonomy" id="1051891"/>
    <lineage>
        <taxon>Eukaryota</taxon>
        <taxon>Fungi</taxon>
        <taxon>Dikarya</taxon>
        <taxon>Basidiomycota</taxon>
        <taxon>Agaricomycotina</taxon>
        <taxon>Agaricomycetes</taxon>
        <taxon>Cantharellales</taxon>
        <taxon>Tulasnellaceae</taxon>
        <taxon>Tulasnella</taxon>
    </lineage>
</organism>
<name>A0A0C3K8C7_9AGAM</name>
<protein>
    <submittedName>
        <fullName evidence="1">Uncharacterized protein</fullName>
    </submittedName>
</protein>
<evidence type="ECO:0000313" key="2">
    <source>
        <dbReference type="Proteomes" id="UP000054248"/>
    </source>
</evidence>
<dbReference type="HOGENOM" id="CLU_2591543_0_0_1"/>
<gene>
    <name evidence="1" type="ORF">M407DRAFT_169064</name>
</gene>
<evidence type="ECO:0000313" key="1">
    <source>
        <dbReference type="EMBL" id="KIO17678.1"/>
    </source>
</evidence>
<proteinExistence type="predicted"/>
<reference evidence="2" key="2">
    <citation type="submission" date="2015-01" db="EMBL/GenBank/DDBJ databases">
        <title>Evolutionary Origins and Diversification of the Mycorrhizal Mutualists.</title>
        <authorList>
            <consortium name="DOE Joint Genome Institute"/>
            <consortium name="Mycorrhizal Genomics Consortium"/>
            <person name="Kohler A."/>
            <person name="Kuo A."/>
            <person name="Nagy L.G."/>
            <person name="Floudas D."/>
            <person name="Copeland A."/>
            <person name="Barry K.W."/>
            <person name="Cichocki N."/>
            <person name="Veneault-Fourrey C."/>
            <person name="LaButti K."/>
            <person name="Lindquist E.A."/>
            <person name="Lipzen A."/>
            <person name="Lundell T."/>
            <person name="Morin E."/>
            <person name="Murat C."/>
            <person name="Riley R."/>
            <person name="Ohm R."/>
            <person name="Sun H."/>
            <person name="Tunlid A."/>
            <person name="Henrissat B."/>
            <person name="Grigoriev I.V."/>
            <person name="Hibbett D.S."/>
            <person name="Martin F."/>
        </authorList>
    </citation>
    <scope>NUCLEOTIDE SEQUENCE [LARGE SCALE GENOMIC DNA]</scope>
    <source>
        <strain evidence="2">MUT 4182</strain>
    </source>
</reference>
<dbReference type="AlphaFoldDB" id="A0A0C3K8C7"/>
<accession>A0A0C3K8C7</accession>
<keyword evidence="2" id="KW-1185">Reference proteome</keyword>
<dbReference type="EMBL" id="KN823354">
    <property type="protein sequence ID" value="KIO17678.1"/>
    <property type="molecule type" value="Genomic_DNA"/>
</dbReference>
<sequence length="80" mass="8825">MHFRGQQVKKYVLEERPARDWPAPRAQLRGTGGFSVNFPLVGCSEKNMRAWAAGGRVQRPTGACQPQTQVLLRSTGDEAA</sequence>